<proteinExistence type="predicted"/>
<dbReference type="EMBL" id="JBHUOJ010000037">
    <property type="protein sequence ID" value="MFD2834893.1"/>
    <property type="molecule type" value="Genomic_DNA"/>
</dbReference>
<feature type="transmembrane region" description="Helical" evidence="1">
    <location>
        <begin position="7"/>
        <end position="25"/>
    </location>
</feature>
<evidence type="ECO:0000313" key="2">
    <source>
        <dbReference type="EMBL" id="MFD2834893.1"/>
    </source>
</evidence>
<keyword evidence="1" id="KW-0812">Transmembrane</keyword>
<gene>
    <name evidence="2" type="ORF">ACFSYS_16495</name>
</gene>
<name>A0ABW5X9F8_9FLAO</name>
<evidence type="ECO:0000313" key="3">
    <source>
        <dbReference type="Proteomes" id="UP001597438"/>
    </source>
</evidence>
<keyword evidence="1" id="KW-1133">Transmembrane helix</keyword>
<keyword evidence="3" id="KW-1185">Reference proteome</keyword>
<accession>A0ABW5X9F8</accession>
<reference evidence="3" key="1">
    <citation type="journal article" date="2019" name="Int. J. Syst. Evol. Microbiol.">
        <title>The Global Catalogue of Microorganisms (GCM) 10K type strain sequencing project: providing services to taxonomists for standard genome sequencing and annotation.</title>
        <authorList>
            <consortium name="The Broad Institute Genomics Platform"/>
            <consortium name="The Broad Institute Genome Sequencing Center for Infectious Disease"/>
            <person name="Wu L."/>
            <person name="Ma J."/>
        </authorList>
    </citation>
    <scope>NUCLEOTIDE SEQUENCE [LARGE SCALE GENOMIC DNA]</scope>
    <source>
        <strain evidence="3">KCTC 52925</strain>
    </source>
</reference>
<comment type="caution">
    <text evidence="2">The sequence shown here is derived from an EMBL/GenBank/DDBJ whole genome shotgun (WGS) entry which is preliminary data.</text>
</comment>
<sequence length="509" mass="58563">MTRSVKFAVGVLVGLIVIILSLLFLNNFAEKKIKKSLEDGLRKIHATYDKVDVKVLNRSAELINPSIKFKGKILEVDTIRLENIQLWEYIMNKDIVVGNLNISKPVIKFYNFEKEAGDTIEEDKSPSSDFNSRVRIKNIIVTGGSFEIFDKDSINHRLYTKIEKINLDEVRINSKTLKEQIPFDYDLILLNADSIYYDLNAWQNVYAGNFIIKNNDLLIKRFKLKPKFSKTEHQAHIQVEKDWYDLEIDSVGVKKLTWSIQNDSLQIRNDLTEITGAKFYIYRDKTQPDDNTLKPLYSRMLREASLKLGIDTLKLADVYLKYEERINTDRPPGTVDFSNLNASITNLTNIGLDREDFPKTIIHAEGKILEVATITADWEFLINDTSDNFTISGYMGGLRAEAINQFLRPALNIEASGNITNLYYNFKGNNYNANGEIKLDYKNFKVEVLRKNGKGKNKVVSAIANLIIRNKAVNEKRNYKEISVERDTSKSFWNFLWKCVKTGALKSFI</sequence>
<dbReference type="RefSeq" id="WP_251740036.1">
    <property type="nucleotide sequence ID" value="NZ_JBHUOJ010000037.1"/>
</dbReference>
<protein>
    <submittedName>
        <fullName evidence="2">Uncharacterized protein</fullName>
    </submittedName>
</protein>
<dbReference type="Proteomes" id="UP001597438">
    <property type="component" value="Unassembled WGS sequence"/>
</dbReference>
<organism evidence="2 3">
    <name type="scientific">Christiangramia antarctica</name>
    <dbReference type="NCBI Taxonomy" id="2058158"/>
    <lineage>
        <taxon>Bacteria</taxon>
        <taxon>Pseudomonadati</taxon>
        <taxon>Bacteroidota</taxon>
        <taxon>Flavobacteriia</taxon>
        <taxon>Flavobacteriales</taxon>
        <taxon>Flavobacteriaceae</taxon>
        <taxon>Christiangramia</taxon>
    </lineage>
</organism>
<keyword evidence="1" id="KW-0472">Membrane</keyword>
<evidence type="ECO:0000256" key="1">
    <source>
        <dbReference type="SAM" id="Phobius"/>
    </source>
</evidence>